<proteinExistence type="predicted"/>
<protein>
    <recommendedName>
        <fullName evidence="5">Secreted protein</fullName>
    </recommendedName>
</protein>
<dbReference type="EMBL" id="BAAASZ010000052">
    <property type="protein sequence ID" value="GAA2466641.1"/>
    <property type="molecule type" value="Genomic_DNA"/>
</dbReference>
<name>A0ABP5XS21_9ACTN</name>
<feature type="region of interest" description="Disordered" evidence="1">
    <location>
        <begin position="35"/>
        <end position="63"/>
    </location>
</feature>
<keyword evidence="4" id="KW-1185">Reference proteome</keyword>
<dbReference type="Proteomes" id="UP001501638">
    <property type="component" value="Unassembled WGS sequence"/>
</dbReference>
<feature type="compositionally biased region" description="Pro residues" evidence="1">
    <location>
        <begin position="52"/>
        <end position="63"/>
    </location>
</feature>
<organism evidence="3 4">
    <name type="scientific">Streptomyces macrosporus</name>
    <dbReference type="NCBI Taxonomy" id="44032"/>
    <lineage>
        <taxon>Bacteria</taxon>
        <taxon>Bacillati</taxon>
        <taxon>Actinomycetota</taxon>
        <taxon>Actinomycetes</taxon>
        <taxon>Kitasatosporales</taxon>
        <taxon>Streptomycetaceae</taxon>
        <taxon>Streptomyces</taxon>
    </lineage>
</organism>
<dbReference type="RefSeq" id="WP_344328998.1">
    <property type="nucleotide sequence ID" value="NZ_BAAASZ010000052.1"/>
</dbReference>
<sequence length="199" mass="20041">MHEPQQRASNLRVTALASTVALAVALPLAVATAGPDAPGGRPAASVSTPSSAPSPEPAAPPVPEASAFALAPDRARQGGDPSAVTAVCGPQATAPEGVVAQTCVLTRNETTWGRMYYRNGTGESLRGGLSLMGPGGRSMHMPCTLRATDRPGTCDTPRAKTAEMRPGGEPYTAVAEIGAPDGEGLLLRSGSNTVDLSGS</sequence>
<evidence type="ECO:0000256" key="2">
    <source>
        <dbReference type="SAM" id="SignalP"/>
    </source>
</evidence>
<evidence type="ECO:0000256" key="1">
    <source>
        <dbReference type="SAM" id="MobiDB-lite"/>
    </source>
</evidence>
<evidence type="ECO:0008006" key="5">
    <source>
        <dbReference type="Google" id="ProtNLM"/>
    </source>
</evidence>
<keyword evidence="2" id="KW-0732">Signal</keyword>
<gene>
    <name evidence="3" type="ORF">GCM10010405_58950</name>
</gene>
<comment type="caution">
    <text evidence="3">The sequence shown here is derived from an EMBL/GenBank/DDBJ whole genome shotgun (WGS) entry which is preliminary data.</text>
</comment>
<feature type="compositionally biased region" description="Low complexity" evidence="1">
    <location>
        <begin position="35"/>
        <end position="51"/>
    </location>
</feature>
<feature type="chain" id="PRO_5046027722" description="Secreted protein" evidence="2">
    <location>
        <begin position="34"/>
        <end position="199"/>
    </location>
</feature>
<feature type="region of interest" description="Disordered" evidence="1">
    <location>
        <begin position="147"/>
        <end position="170"/>
    </location>
</feature>
<accession>A0ABP5XS21</accession>
<evidence type="ECO:0000313" key="3">
    <source>
        <dbReference type="EMBL" id="GAA2466641.1"/>
    </source>
</evidence>
<feature type="signal peptide" evidence="2">
    <location>
        <begin position="1"/>
        <end position="33"/>
    </location>
</feature>
<reference evidence="4" key="1">
    <citation type="journal article" date="2019" name="Int. J. Syst. Evol. Microbiol.">
        <title>The Global Catalogue of Microorganisms (GCM) 10K type strain sequencing project: providing services to taxonomists for standard genome sequencing and annotation.</title>
        <authorList>
            <consortium name="The Broad Institute Genomics Platform"/>
            <consortium name="The Broad Institute Genome Sequencing Center for Infectious Disease"/>
            <person name="Wu L."/>
            <person name="Ma J."/>
        </authorList>
    </citation>
    <scope>NUCLEOTIDE SEQUENCE [LARGE SCALE GENOMIC DNA]</scope>
    <source>
        <strain evidence="4">JCM 6305</strain>
    </source>
</reference>
<evidence type="ECO:0000313" key="4">
    <source>
        <dbReference type="Proteomes" id="UP001501638"/>
    </source>
</evidence>